<evidence type="ECO:0000313" key="3">
    <source>
        <dbReference type="Proteomes" id="UP000185511"/>
    </source>
</evidence>
<name>A0AAC9LGW5_9PSEU</name>
<keyword evidence="3" id="KW-1185">Reference proteome</keyword>
<feature type="compositionally biased region" description="Basic and acidic residues" evidence="1">
    <location>
        <begin position="59"/>
        <end position="68"/>
    </location>
</feature>
<organism evidence="2 3">
    <name type="scientific">Actinoalloteichus fjordicus</name>
    <dbReference type="NCBI Taxonomy" id="1612552"/>
    <lineage>
        <taxon>Bacteria</taxon>
        <taxon>Bacillati</taxon>
        <taxon>Actinomycetota</taxon>
        <taxon>Actinomycetes</taxon>
        <taxon>Pseudonocardiales</taxon>
        <taxon>Pseudonocardiaceae</taxon>
        <taxon>Actinoalloteichus</taxon>
    </lineage>
</organism>
<evidence type="ECO:0000313" key="2">
    <source>
        <dbReference type="EMBL" id="APU16094.1"/>
    </source>
</evidence>
<proteinExistence type="predicted"/>
<dbReference type="AlphaFoldDB" id="A0AAC9LGW5"/>
<evidence type="ECO:0000256" key="1">
    <source>
        <dbReference type="SAM" id="MobiDB-lite"/>
    </source>
</evidence>
<reference evidence="3" key="1">
    <citation type="submission" date="2016-06" db="EMBL/GenBank/DDBJ databases">
        <title>Complete genome sequence of Actinoalloteichus fjordicus DSM 46855 (=ADI127-17), type strain of the new species Actinoalloteichus fjordicus.</title>
        <authorList>
            <person name="Ruckert C."/>
            <person name="Nouioui I."/>
            <person name="Willmese J."/>
            <person name="van Wezel G."/>
            <person name="Klenk H.-P."/>
            <person name="Kalinowski J."/>
            <person name="Zotchev S.B."/>
        </authorList>
    </citation>
    <scope>NUCLEOTIDE SEQUENCE [LARGE SCALE GENOMIC DNA]</scope>
    <source>
        <strain evidence="3">ADI127-7</strain>
    </source>
</reference>
<sequence length="79" mass="8672">MLGGGGHSGKDRCDPLRVIAEHMIEKAARHAGHADILREQVDGVTGSRRTRTGLAQGSAERRDRRDGLPRTSSRFQRPV</sequence>
<dbReference type="InterPro" id="IPR007061">
    <property type="entry name" value="MST-like"/>
</dbReference>
<dbReference type="EMBL" id="CP016076">
    <property type="protein sequence ID" value="APU16094.1"/>
    <property type="molecule type" value="Genomic_DNA"/>
</dbReference>
<dbReference type="Pfam" id="PF04978">
    <property type="entry name" value="MST"/>
    <property type="match status" value="1"/>
</dbReference>
<dbReference type="Gene3D" id="1.20.120.450">
    <property type="entry name" value="dinb family like domain"/>
    <property type="match status" value="1"/>
</dbReference>
<dbReference type="KEGG" id="acad:UA74_20345"/>
<protein>
    <submittedName>
        <fullName evidence="2">DUF664 family protein</fullName>
    </submittedName>
</protein>
<accession>A0AAC9LGW5</accession>
<feature type="region of interest" description="Disordered" evidence="1">
    <location>
        <begin position="38"/>
        <end position="79"/>
    </location>
</feature>
<dbReference type="Proteomes" id="UP000185511">
    <property type="component" value="Chromosome"/>
</dbReference>
<gene>
    <name evidence="2" type="ORF">UA74_20345</name>
</gene>
<dbReference type="InterPro" id="IPR034660">
    <property type="entry name" value="DinB/YfiT-like"/>
</dbReference>
<dbReference type="SUPFAM" id="SSF109854">
    <property type="entry name" value="DinB/YfiT-like putative metalloenzymes"/>
    <property type="match status" value="1"/>
</dbReference>
<feature type="compositionally biased region" description="Polar residues" evidence="1">
    <location>
        <begin position="70"/>
        <end position="79"/>
    </location>
</feature>